<name>A0A0A9HDI1_ARUDO</name>
<protein>
    <submittedName>
        <fullName evidence="1">Uncharacterized protein</fullName>
    </submittedName>
</protein>
<dbReference type="AlphaFoldDB" id="A0A0A9HDI1"/>
<accession>A0A0A9HDI1</accession>
<sequence length="24" mass="2802">MDFYLIASEIIVLRYIGLHFTTVS</sequence>
<reference evidence="1" key="1">
    <citation type="submission" date="2014-09" db="EMBL/GenBank/DDBJ databases">
        <authorList>
            <person name="Magalhaes I.L.F."/>
            <person name="Oliveira U."/>
            <person name="Santos F.R."/>
            <person name="Vidigal T.H.D.A."/>
            <person name="Brescovit A.D."/>
            <person name="Santos A.J."/>
        </authorList>
    </citation>
    <scope>NUCLEOTIDE SEQUENCE</scope>
    <source>
        <tissue evidence="1">Shoot tissue taken approximately 20 cm above the soil surface</tissue>
    </source>
</reference>
<organism evidence="1">
    <name type="scientific">Arundo donax</name>
    <name type="common">Giant reed</name>
    <name type="synonym">Donax arundinaceus</name>
    <dbReference type="NCBI Taxonomy" id="35708"/>
    <lineage>
        <taxon>Eukaryota</taxon>
        <taxon>Viridiplantae</taxon>
        <taxon>Streptophyta</taxon>
        <taxon>Embryophyta</taxon>
        <taxon>Tracheophyta</taxon>
        <taxon>Spermatophyta</taxon>
        <taxon>Magnoliopsida</taxon>
        <taxon>Liliopsida</taxon>
        <taxon>Poales</taxon>
        <taxon>Poaceae</taxon>
        <taxon>PACMAD clade</taxon>
        <taxon>Arundinoideae</taxon>
        <taxon>Arundineae</taxon>
        <taxon>Arundo</taxon>
    </lineage>
</organism>
<dbReference type="EMBL" id="GBRH01164022">
    <property type="protein sequence ID" value="JAE33874.1"/>
    <property type="molecule type" value="Transcribed_RNA"/>
</dbReference>
<evidence type="ECO:0000313" key="1">
    <source>
        <dbReference type="EMBL" id="JAE33874.1"/>
    </source>
</evidence>
<proteinExistence type="predicted"/>
<reference evidence="1" key="2">
    <citation type="journal article" date="2015" name="Data Brief">
        <title>Shoot transcriptome of the giant reed, Arundo donax.</title>
        <authorList>
            <person name="Barrero R.A."/>
            <person name="Guerrero F.D."/>
            <person name="Moolhuijzen P."/>
            <person name="Goolsby J.A."/>
            <person name="Tidwell J."/>
            <person name="Bellgard S.E."/>
            <person name="Bellgard M.I."/>
        </authorList>
    </citation>
    <scope>NUCLEOTIDE SEQUENCE</scope>
    <source>
        <tissue evidence="1">Shoot tissue taken approximately 20 cm above the soil surface</tissue>
    </source>
</reference>